<protein>
    <recommendedName>
        <fullName evidence="4">Tachykinin family protein</fullName>
    </recommendedName>
</protein>
<comment type="caution">
    <text evidence="2">The sequence shown here is derived from an EMBL/GenBank/DDBJ whole genome shotgun (WGS) entry which is preliminary data.</text>
</comment>
<sequence length="630" mass="70859">MAPPPPKPQSSSSGSARSSISSGTSLELPIGNSSRAPRRTDQGQGDGGFLFVDSQADTAENHALKKEKQAFALNKYFRRRREAAIERVKPSKPLPSSSRRRGEQQSQSGKQTTGDEEGTEEGHFQQHDFNDSDAIVQYTQAQSLTTYLSQGHTDPFASVALEMTNPRYSYFYHFRTHTIPACYPLDATRISTYWWRQAITQPALLQALMFLAAGHQASLQLTNNAHGRNSQETAFRALKDSLRSRGDSLKLLQDIIRDPGWAVAESTGLAIATLVTIEAVNANFAAVEAHAKGLRRVFDLFGGLERADHMFLSKIYLSDVKAAALTNTRPSYPIFPKWRNAILQHANLYQFETSTRTSAGQGQPTHELKLMTPRHLCTLGTSIFKAPWYPGLDPSMKTFLKVFLRLLVYYESAVLTPELVMDTDNDLYILFEHQLLDTRYTTADRVITTAEDEAEMSVSLSLDLKNSPLNEPLRLTLLTFLTTRMWHLQPFPAMEYTTRYLKEALCSTLFSEETDRDRDPETALTTDAGTDLNTVLQYLTMTAPDLLFWILFVGGMASQSYTSYPWFVDNLAVSVRSLGLWEWGQARKVLGGFFWCDQAGLKRAEEVLWRDVLGKAATIEWEENRNDPEV</sequence>
<organism evidence="2 3">
    <name type="scientific">Aspergillus keveii</name>
    <dbReference type="NCBI Taxonomy" id="714993"/>
    <lineage>
        <taxon>Eukaryota</taxon>
        <taxon>Fungi</taxon>
        <taxon>Dikarya</taxon>
        <taxon>Ascomycota</taxon>
        <taxon>Pezizomycotina</taxon>
        <taxon>Eurotiomycetes</taxon>
        <taxon>Eurotiomycetidae</taxon>
        <taxon>Eurotiales</taxon>
        <taxon>Aspergillaceae</taxon>
        <taxon>Aspergillus</taxon>
        <taxon>Aspergillus subgen. Nidulantes</taxon>
    </lineage>
</organism>
<keyword evidence="3" id="KW-1185">Reference proteome</keyword>
<gene>
    <name evidence="2" type="ORF">BJX66DRAFT_323635</name>
</gene>
<accession>A0ABR4GD81</accession>
<dbReference type="InterPro" id="IPR021858">
    <property type="entry name" value="Fun_TF"/>
</dbReference>
<dbReference type="Pfam" id="PF11951">
    <property type="entry name" value="Fungal_trans_2"/>
    <property type="match status" value="1"/>
</dbReference>
<dbReference type="Proteomes" id="UP001610563">
    <property type="component" value="Unassembled WGS sequence"/>
</dbReference>
<evidence type="ECO:0008006" key="4">
    <source>
        <dbReference type="Google" id="ProtNLM"/>
    </source>
</evidence>
<feature type="compositionally biased region" description="Low complexity" evidence="1">
    <location>
        <begin position="9"/>
        <end position="25"/>
    </location>
</feature>
<dbReference type="PANTHER" id="PTHR37540">
    <property type="entry name" value="TRANSCRIPTION FACTOR (ACR-2), PUTATIVE-RELATED-RELATED"/>
    <property type="match status" value="1"/>
</dbReference>
<evidence type="ECO:0000313" key="2">
    <source>
        <dbReference type="EMBL" id="KAL2796992.1"/>
    </source>
</evidence>
<dbReference type="EMBL" id="JBFTWV010000022">
    <property type="protein sequence ID" value="KAL2796992.1"/>
    <property type="molecule type" value="Genomic_DNA"/>
</dbReference>
<evidence type="ECO:0000256" key="1">
    <source>
        <dbReference type="SAM" id="MobiDB-lite"/>
    </source>
</evidence>
<name>A0ABR4GD81_9EURO</name>
<feature type="region of interest" description="Disordered" evidence="1">
    <location>
        <begin position="1"/>
        <end position="54"/>
    </location>
</feature>
<proteinExistence type="predicted"/>
<evidence type="ECO:0000313" key="3">
    <source>
        <dbReference type="Proteomes" id="UP001610563"/>
    </source>
</evidence>
<reference evidence="2 3" key="1">
    <citation type="submission" date="2024-07" db="EMBL/GenBank/DDBJ databases">
        <title>Section-level genome sequencing and comparative genomics of Aspergillus sections Usti and Cavernicolus.</title>
        <authorList>
            <consortium name="Lawrence Berkeley National Laboratory"/>
            <person name="Nybo J.L."/>
            <person name="Vesth T.C."/>
            <person name="Theobald S."/>
            <person name="Frisvad J.C."/>
            <person name="Larsen T.O."/>
            <person name="Kjaerboelling I."/>
            <person name="Rothschild-Mancinelli K."/>
            <person name="Lyhne E.K."/>
            <person name="Kogle M.E."/>
            <person name="Barry K."/>
            <person name="Clum A."/>
            <person name="Na H."/>
            <person name="Ledsgaard L."/>
            <person name="Lin J."/>
            <person name="Lipzen A."/>
            <person name="Kuo A."/>
            <person name="Riley R."/>
            <person name="Mondo S."/>
            <person name="Labutti K."/>
            <person name="Haridas S."/>
            <person name="Pangalinan J."/>
            <person name="Salamov A.A."/>
            <person name="Simmons B.A."/>
            <person name="Magnuson J.K."/>
            <person name="Chen J."/>
            <person name="Drula E."/>
            <person name="Henrissat B."/>
            <person name="Wiebenga A."/>
            <person name="Lubbers R.J."/>
            <person name="Gomes A.C."/>
            <person name="Makela M.R."/>
            <person name="Stajich J."/>
            <person name="Grigoriev I.V."/>
            <person name="Mortensen U.H."/>
            <person name="De Vries R.P."/>
            <person name="Baker S.E."/>
            <person name="Andersen M.R."/>
        </authorList>
    </citation>
    <scope>NUCLEOTIDE SEQUENCE [LARGE SCALE GENOMIC DNA]</scope>
    <source>
        <strain evidence="2 3">CBS 209.92</strain>
    </source>
</reference>
<feature type="region of interest" description="Disordered" evidence="1">
    <location>
        <begin position="84"/>
        <end position="124"/>
    </location>
</feature>
<dbReference type="PANTHER" id="PTHR37540:SF5">
    <property type="entry name" value="TRANSCRIPTION FACTOR DOMAIN-CONTAINING PROTEIN"/>
    <property type="match status" value="1"/>
</dbReference>